<dbReference type="InParanoid" id="A0A163AJA2"/>
<dbReference type="Proteomes" id="UP000077315">
    <property type="component" value="Unassembled WGS sequence"/>
</dbReference>
<dbReference type="GeneID" id="28996739"/>
<evidence type="ECO:0000313" key="3">
    <source>
        <dbReference type="Proteomes" id="UP000077315"/>
    </source>
</evidence>
<dbReference type="InterPro" id="IPR032675">
    <property type="entry name" value="LRR_dom_sf"/>
</dbReference>
<keyword evidence="3" id="KW-1185">Reference proteome</keyword>
<dbReference type="InterPro" id="IPR036047">
    <property type="entry name" value="F-box-like_dom_sf"/>
</dbReference>
<sequence length="625" mass="72138">MYISVLKLSPIQISFDKQSSMFNELPNEVISAIGSFLSQEDQTTCLKICKAWTPVFQLLLWRKLFIDSDFIKFMYNASSPDNIYKNNGHKVHLLKIEATGMIEQEHFKLLQQLFPWINHFATSVVRPEIQFTVNMVDWSLWKSLVHVEICLDTSMIIFGPKATFEYMSSITCLVNLNMVSYEHVTSGIYITWQDIEVLHQSFPRLENLKFDYNIMNIPPSDIGTVKNTTPATTVKKVRCKNINVRLDFKWIIYYGLKYPNLETLSFKMVNPILNSQHHIQVDFKNIITLYPNFSHDLKSLETFYGANGTRQPLAMFNFLNKSKAPIKKLSIHAQYFLEHPRLIKANISLMNLFSLTLNNLEVSLFDSGHSPEIFALRIIHHPFLVSLEIYLPKFGFEMDHILDQCPLLQSFKVHGSDIRLSPNTPPTLPTHGLRDLLIRCKQLDVKTMSYISFRCRLLRCLSLNAHSLNKSQLTGNSYLFDMSLTQLNLLVVNSIELMAGPCHLFAIEQAENITQSDGINTSVGILPQASCTQKTRTKCYRPNKLQHLHTPEDFNIFELNRLEIKYLQGFYPDFGPTYFDQKGVSDVEKEQWHTISDSLRKSIGGGYIVFRFKSVKNCFFQGYII</sequence>
<dbReference type="SUPFAM" id="SSF81383">
    <property type="entry name" value="F-box domain"/>
    <property type="match status" value="1"/>
</dbReference>
<accession>A0A163AJA2</accession>
<protein>
    <recommendedName>
        <fullName evidence="1">F-box domain-containing protein</fullName>
    </recommendedName>
</protein>
<evidence type="ECO:0000313" key="2">
    <source>
        <dbReference type="EMBL" id="OAD73871.1"/>
    </source>
</evidence>
<dbReference type="Gene3D" id="1.20.1280.50">
    <property type="match status" value="1"/>
</dbReference>
<name>A0A163AJA2_PHYB8</name>
<dbReference type="Pfam" id="PF12937">
    <property type="entry name" value="F-box-like"/>
    <property type="match status" value="1"/>
</dbReference>
<feature type="domain" description="F-box" evidence="1">
    <location>
        <begin position="19"/>
        <end position="64"/>
    </location>
</feature>
<dbReference type="AlphaFoldDB" id="A0A163AJA2"/>
<dbReference type="Gene3D" id="3.80.10.10">
    <property type="entry name" value="Ribonuclease Inhibitor"/>
    <property type="match status" value="1"/>
</dbReference>
<proteinExistence type="predicted"/>
<dbReference type="RefSeq" id="XP_018291911.1">
    <property type="nucleotide sequence ID" value="XM_018435833.1"/>
</dbReference>
<dbReference type="InterPro" id="IPR001810">
    <property type="entry name" value="F-box_dom"/>
</dbReference>
<dbReference type="PROSITE" id="PS50181">
    <property type="entry name" value="FBOX"/>
    <property type="match status" value="1"/>
</dbReference>
<gene>
    <name evidence="2" type="ORF">PHYBLDRAFT_168297</name>
</gene>
<dbReference type="EMBL" id="KV440980">
    <property type="protein sequence ID" value="OAD73871.1"/>
    <property type="molecule type" value="Genomic_DNA"/>
</dbReference>
<reference evidence="3" key="1">
    <citation type="submission" date="2015-06" db="EMBL/GenBank/DDBJ databases">
        <title>Expansion of signal transduction pathways in fungi by whole-genome duplication.</title>
        <authorList>
            <consortium name="DOE Joint Genome Institute"/>
            <person name="Corrochano L.M."/>
            <person name="Kuo A."/>
            <person name="Marcet-Houben M."/>
            <person name="Polaino S."/>
            <person name="Salamov A."/>
            <person name="Villalobos J.M."/>
            <person name="Alvarez M.I."/>
            <person name="Avalos J."/>
            <person name="Benito E.P."/>
            <person name="Benoit I."/>
            <person name="Burger G."/>
            <person name="Camino L.P."/>
            <person name="Canovas D."/>
            <person name="Cerda-Olmedo E."/>
            <person name="Cheng J.-F."/>
            <person name="Dominguez A."/>
            <person name="Elias M."/>
            <person name="Eslava A.P."/>
            <person name="Glaser F."/>
            <person name="Grimwood J."/>
            <person name="Gutierrez G."/>
            <person name="Heitman J."/>
            <person name="Henrissat B."/>
            <person name="Iturriaga E.A."/>
            <person name="Lang B.F."/>
            <person name="Lavin J.L."/>
            <person name="Lee S."/>
            <person name="Li W."/>
            <person name="Lindquist E."/>
            <person name="Lopez-Garcia S."/>
            <person name="Luque E.M."/>
            <person name="Marcos A.T."/>
            <person name="Martin J."/>
            <person name="McCluskey K."/>
            <person name="Medina H.R."/>
            <person name="Miralles-Duran A."/>
            <person name="Miyazaki A."/>
            <person name="Munoz-Torres E."/>
            <person name="Oguiza J.A."/>
            <person name="Ohm R."/>
            <person name="Olmedo M."/>
            <person name="Orejas M."/>
            <person name="Ortiz-Castellanos L."/>
            <person name="Pisabarro A.G."/>
            <person name="Rodriguez-Romero J."/>
            <person name="Ruiz-Herrera J."/>
            <person name="Ruiz-Vazquez R."/>
            <person name="Sanz C."/>
            <person name="Schackwitz W."/>
            <person name="Schmutz J."/>
            <person name="Shahriari M."/>
            <person name="Shelest E."/>
            <person name="Silva-Franco F."/>
            <person name="Soanes D."/>
            <person name="Syed K."/>
            <person name="Tagua V.G."/>
            <person name="Talbot N.J."/>
            <person name="Thon M."/>
            <person name="De vries R.P."/>
            <person name="Wiebenga A."/>
            <person name="Yadav J.S."/>
            <person name="Braun E.L."/>
            <person name="Baker S."/>
            <person name="Garre V."/>
            <person name="Horwitz B."/>
            <person name="Torres-Martinez S."/>
            <person name="Idnurm A."/>
            <person name="Herrera-Estrella A."/>
            <person name="Gabaldon T."/>
            <person name="Grigoriev I.V."/>
        </authorList>
    </citation>
    <scope>NUCLEOTIDE SEQUENCE [LARGE SCALE GENOMIC DNA]</scope>
    <source>
        <strain evidence="3">NRRL 1555(-)</strain>
    </source>
</reference>
<dbReference type="OrthoDB" id="2269543at2759"/>
<evidence type="ECO:0000259" key="1">
    <source>
        <dbReference type="PROSITE" id="PS50181"/>
    </source>
</evidence>
<organism evidence="2 3">
    <name type="scientific">Phycomyces blakesleeanus (strain ATCC 8743b / DSM 1359 / FGSC 10004 / NBRC 33097 / NRRL 1555)</name>
    <dbReference type="NCBI Taxonomy" id="763407"/>
    <lineage>
        <taxon>Eukaryota</taxon>
        <taxon>Fungi</taxon>
        <taxon>Fungi incertae sedis</taxon>
        <taxon>Mucoromycota</taxon>
        <taxon>Mucoromycotina</taxon>
        <taxon>Mucoromycetes</taxon>
        <taxon>Mucorales</taxon>
        <taxon>Phycomycetaceae</taxon>
        <taxon>Phycomyces</taxon>
    </lineage>
</organism>
<dbReference type="VEuPathDB" id="FungiDB:PHYBLDRAFT_168297"/>